<feature type="binding site" evidence="1">
    <location>
        <position position="801"/>
    </location>
    <ligand>
        <name>Mg(2+)</name>
        <dbReference type="ChEBI" id="CHEBI:18420"/>
        <label>1</label>
    </ligand>
</feature>
<dbReference type="InterPro" id="IPR011009">
    <property type="entry name" value="Kinase-like_dom_sf"/>
</dbReference>
<keyword evidence="2" id="KW-0067">ATP-binding</keyword>
<dbReference type="Proteomes" id="UP000186817">
    <property type="component" value="Unassembled WGS sequence"/>
</dbReference>
<dbReference type="PANTHER" id="PTHR16222:SF28">
    <property type="entry name" value="ADP-RIBOSYLGLYCOHYDROLASE"/>
    <property type="match status" value="1"/>
</dbReference>
<comment type="cofactor">
    <cofactor evidence="1">
        <name>Mg(2+)</name>
        <dbReference type="ChEBI" id="CHEBI:18420"/>
    </cofactor>
    <text evidence="1">Binds 2 magnesium ions per subunit.</text>
</comment>
<dbReference type="InterPro" id="IPR000719">
    <property type="entry name" value="Prot_kinase_dom"/>
</dbReference>
<sequence length="856" mass="92645">MCAVAASGSYTPDPLVPWPVQQTPRAQICVLPQMVNRPCSPFAVALPTGPGPRCASSPPTQVQPSASSVSPRRGLYAVAHCDPSLSSASHPSPPPPPPTARFEPFEPEQHKEDSELPKCAAGIELSVGGTRYRCRSVLGRGSFSEVWSGEVVSATADHGGAVALKDIFCKTKADLEQALFEVSLLERFKEAASDGREAPMRIPRYFGHKVDQKEDGWRVCLAMARLPGECLDAWLRRAPPPNQDGPSAVRRGCALAMALIRQLGPTLERLAPHAWHRDVNSHNVLLSDALDGGRLMPCSDVEETSKRARFWLLDFGLAVDAATWPQRWPHSDVAGDCRYWATSSFVMSFCGPEETSAKRELCSQYKTKLDVVGLGLTALELLCSSALASRESWGPAKGLRGSWERLLETWERYREDVTRWHAMIFQVFAKGALPVAAMGASKSTPSVDSDLRALKAHAASARERQEAFERLRRQFLTPIGAAELLKAKADIEALRFPMWQEPPLDATRLSREVLADRVRGTLFGAALGDAAGLATEFLSAAESKEFYGEDADFRPGRAVFPDEHRMMWCAGDWTDDTDQQVLMMQSLLHSGGHADPCDFAMRLLSWRTSGFPELGDQSAAGLGQTTKAVLNDPSFAASPHTAAAAHSAGIPSNGGVMRTAVAGIPHFWCEDTVAAAAETLCLTTHAEPRCVASCVAVALCVSRLLRGEDSSDIVESVVQPALEKAQGSLGDMERQELQRHAEAKELKDLALDDRKTIGFTFKCLGAGLWALKQSVGAQGTSGTSGQLFRKVLNELVLAGGDADTNGAVAGALLGCRLGFSQLPAEWIAGMPYSSWLEAYVQKVLFMLRRDVRSSGQ</sequence>
<feature type="domain" description="Protein kinase" evidence="4">
    <location>
        <begin position="132"/>
        <end position="476"/>
    </location>
</feature>
<dbReference type="GO" id="GO:0004672">
    <property type="term" value="F:protein kinase activity"/>
    <property type="evidence" value="ECO:0007669"/>
    <property type="project" value="InterPro"/>
</dbReference>
<dbReference type="Gene3D" id="3.30.200.20">
    <property type="entry name" value="Phosphorylase Kinase, domain 1"/>
    <property type="match status" value="1"/>
</dbReference>
<dbReference type="Pfam" id="PF03747">
    <property type="entry name" value="ADP_ribosyl_GH"/>
    <property type="match status" value="1"/>
</dbReference>
<comment type="caution">
    <text evidence="5">The sequence shown here is derived from an EMBL/GenBank/DDBJ whole genome shotgun (WGS) entry which is preliminary data.</text>
</comment>
<evidence type="ECO:0000256" key="1">
    <source>
        <dbReference type="PIRSR" id="PIRSR605502-1"/>
    </source>
</evidence>
<feature type="binding site" evidence="2">
    <location>
        <position position="165"/>
    </location>
    <ligand>
        <name>ATP</name>
        <dbReference type="ChEBI" id="CHEBI:30616"/>
    </ligand>
</feature>
<proteinExistence type="predicted"/>
<reference evidence="5 6" key="1">
    <citation type="submission" date="2016-02" db="EMBL/GenBank/DDBJ databases">
        <title>Genome analysis of coral dinoflagellate symbionts highlights evolutionary adaptations to a symbiotic lifestyle.</title>
        <authorList>
            <person name="Aranda M."/>
            <person name="Li Y."/>
            <person name="Liew Y.J."/>
            <person name="Baumgarten S."/>
            <person name="Simakov O."/>
            <person name="Wilson M."/>
            <person name="Piel J."/>
            <person name="Ashoor H."/>
            <person name="Bougouffa S."/>
            <person name="Bajic V.B."/>
            <person name="Ryu T."/>
            <person name="Ravasi T."/>
            <person name="Bayer T."/>
            <person name="Micklem G."/>
            <person name="Kim H."/>
            <person name="Bhak J."/>
            <person name="Lajeunesse T.C."/>
            <person name="Voolstra C.R."/>
        </authorList>
    </citation>
    <scope>NUCLEOTIDE SEQUENCE [LARGE SCALE GENOMIC DNA]</scope>
    <source>
        <strain evidence="5 6">CCMP2467</strain>
    </source>
</reference>
<protein>
    <recommendedName>
        <fullName evidence="4">Protein kinase domain-containing protein</fullName>
    </recommendedName>
</protein>
<dbReference type="SMART" id="SM00220">
    <property type="entry name" value="S_TKc"/>
    <property type="match status" value="1"/>
</dbReference>
<feature type="binding site" evidence="1">
    <location>
        <position position="574"/>
    </location>
    <ligand>
        <name>Mg(2+)</name>
        <dbReference type="ChEBI" id="CHEBI:18420"/>
        <label>1</label>
    </ligand>
</feature>
<dbReference type="OrthoDB" id="443794at2759"/>
<evidence type="ECO:0000313" key="6">
    <source>
        <dbReference type="Proteomes" id="UP000186817"/>
    </source>
</evidence>
<organism evidence="5 6">
    <name type="scientific">Symbiodinium microadriaticum</name>
    <name type="common">Dinoflagellate</name>
    <name type="synonym">Zooxanthella microadriatica</name>
    <dbReference type="NCBI Taxonomy" id="2951"/>
    <lineage>
        <taxon>Eukaryota</taxon>
        <taxon>Sar</taxon>
        <taxon>Alveolata</taxon>
        <taxon>Dinophyceae</taxon>
        <taxon>Suessiales</taxon>
        <taxon>Symbiodiniaceae</taxon>
        <taxon>Symbiodinium</taxon>
    </lineage>
</organism>
<feature type="compositionally biased region" description="Basic and acidic residues" evidence="3">
    <location>
        <begin position="103"/>
        <end position="115"/>
    </location>
</feature>
<feature type="binding site" evidence="1">
    <location>
        <position position="804"/>
    </location>
    <ligand>
        <name>Mg(2+)</name>
        <dbReference type="ChEBI" id="CHEBI:18420"/>
        <label>1</label>
    </ligand>
</feature>
<gene>
    <name evidence="5" type="ORF">AK812_SmicGene39056</name>
</gene>
<feature type="compositionally biased region" description="Polar residues" evidence="3">
    <location>
        <begin position="57"/>
        <end position="70"/>
    </location>
</feature>
<evidence type="ECO:0000313" key="5">
    <source>
        <dbReference type="EMBL" id="OLP80519.1"/>
    </source>
</evidence>
<dbReference type="PANTHER" id="PTHR16222">
    <property type="entry name" value="ADP-RIBOSYLGLYCOHYDROLASE"/>
    <property type="match status" value="1"/>
</dbReference>
<evidence type="ECO:0000256" key="3">
    <source>
        <dbReference type="SAM" id="MobiDB-lite"/>
    </source>
</evidence>
<dbReference type="SUPFAM" id="SSF101478">
    <property type="entry name" value="ADP-ribosylglycohydrolase"/>
    <property type="match status" value="1"/>
</dbReference>
<dbReference type="PROSITE" id="PS00107">
    <property type="entry name" value="PROTEIN_KINASE_ATP"/>
    <property type="match status" value="1"/>
</dbReference>
<feature type="region of interest" description="Disordered" evidence="3">
    <location>
        <begin position="83"/>
        <end position="115"/>
    </location>
</feature>
<dbReference type="GO" id="GO:0046872">
    <property type="term" value="F:metal ion binding"/>
    <property type="evidence" value="ECO:0007669"/>
    <property type="project" value="UniProtKB-KW"/>
</dbReference>
<evidence type="ECO:0000256" key="2">
    <source>
        <dbReference type="PROSITE-ProRule" id="PRU10141"/>
    </source>
</evidence>
<evidence type="ECO:0000259" key="4">
    <source>
        <dbReference type="PROSITE" id="PS50011"/>
    </source>
</evidence>
<feature type="binding site" evidence="1">
    <location>
        <position position="576"/>
    </location>
    <ligand>
        <name>Mg(2+)</name>
        <dbReference type="ChEBI" id="CHEBI:18420"/>
        <label>1</label>
    </ligand>
</feature>
<dbReference type="AlphaFoldDB" id="A0A1Q9CC64"/>
<name>A0A1Q9CC64_SYMMI</name>
<keyword evidence="1" id="KW-0460">Magnesium</keyword>
<feature type="binding site" evidence="1">
    <location>
        <position position="803"/>
    </location>
    <ligand>
        <name>Mg(2+)</name>
        <dbReference type="ChEBI" id="CHEBI:18420"/>
        <label>1</label>
    </ligand>
</feature>
<keyword evidence="1" id="KW-0479">Metal-binding</keyword>
<dbReference type="InterPro" id="IPR005502">
    <property type="entry name" value="Ribosyl_crysJ1"/>
</dbReference>
<dbReference type="Gene3D" id="1.10.510.10">
    <property type="entry name" value="Transferase(Phosphotransferase) domain 1"/>
    <property type="match status" value="1"/>
</dbReference>
<feature type="region of interest" description="Disordered" evidence="3">
    <location>
        <begin position="50"/>
        <end position="70"/>
    </location>
</feature>
<dbReference type="InterPro" id="IPR050792">
    <property type="entry name" value="ADP-ribosylglycohydrolase"/>
</dbReference>
<dbReference type="SUPFAM" id="SSF56112">
    <property type="entry name" value="Protein kinase-like (PK-like)"/>
    <property type="match status" value="1"/>
</dbReference>
<accession>A0A1Q9CC64</accession>
<keyword evidence="6" id="KW-1185">Reference proteome</keyword>
<dbReference type="InterPro" id="IPR017441">
    <property type="entry name" value="Protein_kinase_ATP_BS"/>
</dbReference>
<feature type="binding site" evidence="1">
    <location>
        <position position="575"/>
    </location>
    <ligand>
        <name>Mg(2+)</name>
        <dbReference type="ChEBI" id="CHEBI:18420"/>
        <label>1</label>
    </ligand>
</feature>
<dbReference type="GO" id="GO:0005524">
    <property type="term" value="F:ATP binding"/>
    <property type="evidence" value="ECO:0007669"/>
    <property type="project" value="UniProtKB-UniRule"/>
</dbReference>
<dbReference type="InterPro" id="IPR036705">
    <property type="entry name" value="Ribosyl_crysJ1_sf"/>
</dbReference>
<dbReference type="EMBL" id="LSRX01001372">
    <property type="protein sequence ID" value="OLP80519.1"/>
    <property type="molecule type" value="Genomic_DNA"/>
</dbReference>
<dbReference type="Gene3D" id="1.10.4080.10">
    <property type="entry name" value="ADP-ribosylation/Crystallin J1"/>
    <property type="match status" value="1"/>
</dbReference>
<keyword evidence="2" id="KW-0547">Nucleotide-binding</keyword>
<dbReference type="PROSITE" id="PS50011">
    <property type="entry name" value="PROTEIN_KINASE_DOM"/>
    <property type="match status" value="1"/>
</dbReference>